<dbReference type="GO" id="GO:0005759">
    <property type="term" value="C:mitochondrial matrix"/>
    <property type="evidence" value="ECO:0007669"/>
    <property type="project" value="UniProtKB-SubCell"/>
</dbReference>
<dbReference type="FunFam" id="3.40.50.800:FF:000020">
    <property type="entry name" value="Probable proline--tRNA ligase, mitochondrial"/>
    <property type="match status" value="1"/>
</dbReference>
<proteinExistence type="inferred from homology"/>
<dbReference type="PRINTS" id="PR01046">
    <property type="entry name" value="TRNASYNTHPRO"/>
</dbReference>
<dbReference type="SUPFAM" id="SSF52954">
    <property type="entry name" value="Class II aaRS ABD-related"/>
    <property type="match status" value="1"/>
</dbReference>
<dbReference type="Pfam" id="PF03129">
    <property type="entry name" value="HGTP_anticodon"/>
    <property type="match status" value="1"/>
</dbReference>
<dbReference type="InterPro" id="IPR002316">
    <property type="entry name" value="Pro-tRNA-ligase_IIa"/>
</dbReference>
<evidence type="ECO:0000256" key="15">
    <source>
        <dbReference type="ARBA" id="ARBA00071545"/>
    </source>
</evidence>
<sequence length="724" mass="82080">MLQGGLIHPASPGCYHLLPPAVRSMEKLIRLIDGAMRNIGGQKVNMPSLSSAELWRASRRWEQMGPELFRLADRHSKEYCLGPTHEEAVTELVAAHGNLSYRQLPLRLYQVTRKFRDEPKPRFGLLRSREFYMKDMYTFDASEEAARHTYELVCRAYRSLFKRLGLRCVQVQAATGTIGGTASHEFQLPADIGEDRLVLCPAGHFAANVEMVDGEQTACPTCGEKLTQSRGIEVGHTFYLGTKYSSVHNAVFYTPENKLQLAEMGCYGLGVTRILAASIEVLSTEDSIRWPSLIAPYQVCFIPPKKGSKEEQGAVLLEQLYDDVAEALPCLVGDVVLDDRTQMTIGKRLKDANKLGYPYVVIAGRRACEDPPVFEELEAIPLFMKRCPAEIDATQQPALACLQSLLFDEEKEPAELAAMYKNEGNAYFGEKDYGRAVRAYSEGLRQRFGDVELRAVLLSNRAAAHCRLGNYRSALADATQARKLKPDHLKAIVRGALCHMELKNYSEAIAWCEEGLRIDSKEKKLLEVRSKADKLKRVEERDARKAKAMAKKEQCQKERLLAAIKERNIKLVVEPSSEEEEILDGLAEIRLNGFHSDNVTGAKVHLDADGNLNWPVLFLYPEHEQTDFIEAFHENSRFIDHLMVMFAELPPWDLERKYLPSNLKLYFEDEERAEMYELNPEHTLLQVLQHQRYFVKAGTPTVLAFVKSSPFSKKYFSDKKVHRL</sequence>
<dbReference type="InterPro" id="IPR006195">
    <property type="entry name" value="aa-tRNA-synth_II"/>
</dbReference>
<accession>A0A8C3LWL3</accession>
<dbReference type="Proteomes" id="UP000694543">
    <property type="component" value="Unplaced"/>
</dbReference>
<dbReference type="Gene3D" id="3.40.50.800">
    <property type="entry name" value="Anticodon-binding domain"/>
    <property type="match status" value="1"/>
</dbReference>
<dbReference type="PANTHER" id="PTHR42753">
    <property type="entry name" value="MITOCHONDRIAL RIBOSOME PROTEIN L39/PROLYL-TRNA LIGASE FAMILY MEMBER"/>
    <property type="match status" value="1"/>
</dbReference>
<comment type="function">
    <text evidence="14">Mitochondrial aminoacyl-tRNA synthetase that catalyzes the specific attachment of the proline amino acid (aa) to the homologous transfer RNA (tRNA), further participating in protein synthesis. The reaction occurs in a two steps: proline is first activated by ATP to form Pro-AMP and then transferred to the acceptor end of tRNA(Pro).</text>
</comment>
<dbReference type="InterPro" id="IPR002314">
    <property type="entry name" value="aa-tRNA-synt_IIb"/>
</dbReference>
<comment type="similarity">
    <text evidence="2">Belongs to the class-II aminoacyl-tRNA synthetase family.</text>
</comment>
<dbReference type="Gene3D" id="1.25.40.10">
    <property type="entry name" value="Tetratricopeptide repeat domain"/>
    <property type="match status" value="1"/>
</dbReference>
<dbReference type="InterPro" id="IPR033730">
    <property type="entry name" value="ProRS_core_prok"/>
</dbReference>
<evidence type="ECO:0000256" key="9">
    <source>
        <dbReference type="ARBA" id="ARBA00023128"/>
    </source>
</evidence>
<evidence type="ECO:0000256" key="1">
    <source>
        <dbReference type="ARBA" id="ARBA00004305"/>
    </source>
</evidence>
<reference evidence="17" key="2">
    <citation type="submission" date="2025-09" db="UniProtKB">
        <authorList>
            <consortium name="Ensembl"/>
        </authorList>
    </citation>
    <scope>IDENTIFICATION</scope>
</reference>
<dbReference type="SMART" id="SM00028">
    <property type="entry name" value="TPR"/>
    <property type="match status" value="3"/>
</dbReference>
<dbReference type="EC" id="6.1.1.15" evidence="3"/>
<evidence type="ECO:0000256" key="6">
    <source>
        <dbReference type="ARBA" id="ARBA00022840"/>
    </source>
</evidence>
<comment type="catalytic activity">
    <reaction evidence="13">
        <text>tRNA(Pro) + L-proline + ATP = L-prolyl-tRNA(Pro) + AMP + diphosphate</text>
        <dbReference type="Rhea" id="RHEA:14305"/>
        <dbReference type="Rhea" id="RHEA-COMP:9700"/>
        <dbReference type="Rhea" id="RHEA-COMP:9702"/>
        <dbReference type="ChEBI" id="CHEBI:30616"/>
        <dbReference type="ChEBI" id="CHEBI:33019"/>
        <dbReference type="ChEBI" id="CHEBI:60039"/>
        <dbReference type="ChEBI" id="CHEBI:78442"/>
        <dbReference type="ChEBI" id="CHEBI:78532"/>
        <dbReference type="ChEBI" id="CHEBI:456215"/>
        <dbReference type="EC" id="6.1.1.15"/>
    </reaction>
</comment>
<dbReference type="InterPro" id="IPR044059">
    <property type="entry name" value="Csn1/TTC4_wheel"/>
</dbReference>
<dbReference type="Ensembl" id="ENSCPIT00010019609.1">
    <property type="protein sequence ID" value="ENSCPIP00010016468.1"/>
    <property type="gene ID" value="ENSCPIG00010013142.1"/>
</dbReference>
<reference evidence="17" key="1">
    <citation type="submission" date="2025-08" db="UniProtKB">
        <authorList>
            <consortium name="Ensembl"/>
        </authorList>
    </citation>
    <scope>IDENTIFICATION</scope>
</reference>
<dbReference type="SUPFAM" id="SSF48452">
    <property type="entry name" value="TPR-like"/>
    <property type="match status" value="1"/>
</dbReference>
<evidence type="ECO:0000256" key="8">
    <source>
        <dbReference type="ARBA" id="ARBA00022946"/>
    </source>
</evidence>
<evidence type="ECO:0000256" key="14">
    <source>
        <dbReference type="ARBA" id="ARBA00058798"/>
    </source>
</evidence>
<dbReference type="Gene3D" id="3.30.930.10">
    <property type="entry name" value="Bira Bifunctional Protein, Domain 2"/>
    <property type="match status" value="1"/>
</dbReference>
<dbReference type="InterPro" id="IPR045864">
    <property type="entry name" value="aa-tRNA-synth_II/BPL/LPL"/>
</dbReference>
<protein>
    <recommendedName>
        <fullName evidence="15">Probable proline--tRNA ligase, mitochondrial</fullName>
        <ecNumber evidence="3">6.1.1.15</ecNumber>
    </recommendedName>
    <alternativeName>
        <fullName evidence="12">Prolyl-tRNA synthetase</fullName>
    </alternativeName>
</protein>
<evidence type="ECO:0000256" key="4">
    <source>
        <dbReference type="ARBA" id="ARBA00022598"/>
    </source>
</evidence>
<dbReference type="GO" id="GO:0005524">
    <property type="term" value="F:ATP binding"/>
    <property type="evidence" value="ECO:0007669"/>
    <property type="project" value="UniProtKB-KW"/>
</dbReference>
<organism evidence="17 18">
    <name type="scientific">Chrysolophus pictus</name>
    <name type="common">Golden pheasant</name>
    <name type="synonym">Phasianus pictus</name>
    <dbReference type="NCBI Taxonomy" id="9089"/>
    <lineage>
        <taxon>Eukaryota</taxon>
        <taxon>Metazoa</taxon>
        <taxon>Chordata</taxon>
        <taxon>Craniata</taxon>
        <taxon>Vertebrata</taxon>
        <taxon>Euteleostomi</taxon>
        <taxon>Archelosauria</taxon>
        <taxon>Archosauria</taxon>
        <taxon>Dinosauria</taxon>
        <taxon>Saurischia</taxon>
        <taxon>Theropoda</taxon>
        <taxon>Coelurosauria</taxon>
        <taxon>Aves</taxon>
        <taxon>Neognathae</taxon>
        <taxon>Galloanserae</taxon>
        <taxon>Galliformes</taxon>
        <taxon>Phasianidae</taxon>
        <taxon>Phasianinae</taxon>
        <taxon>Chrysolophus</taxon>
    </lineage>
</organism>
<dbReference type="InterPro" id="IPR050062">
    <property type="entry name" value="Pro-tRNA_synthetase"/>
</dbReference>
<feature type="domain" description="Aminoacyl-transfer RNA synthetases class-II family profile" evidence="16">
    <location>
        <begin position="26"/>
        <end position="291"/>
    </location>
</feature>
<dbReference type="CDD" id="cd00779">
    <property type="entry name" value="ProRS_core_prok"/>
    <property type="match status" value="1"/>
</dbReference>
<dbReference type="Pfam" id="PF00587">
    <property type="entry name" value="tRNA-synt_2b"/>
    <property type="match status" value="1"/>
</dbReference>
<dbReference type="InterPro" id="IPR004154">
    <property type="entry name" value="Anticodon-bd"/>
</dbReference>
<dbReference type="InterPro" id="IPR019734">
    <property type="entry name" value="TPR_rpt"/>
</dbReference>
<dbReference type="InterPro" id="IPR011990">
    <property type="entry name" value="TPR-like_helical_dom_sf"/>
</dbReference>
<evidence type="ECO:0000313" key="17">
    <source>
        <dbReference type="Ensembl" id="ENSCPIP00010016468.1"/>
    </source>
</evidence>
<dbReference type="PROSITE" id="PS50862">
    <property type="entry name" value="AA_TRNA_LIGASE_II"/>
    <property type="match status" value="1"/>
</dbReference>
<name>A0A8C3LWL3_CHRPC</name>
<comment type="similarity">
    <text evidence="11">Belongs to the TTC4 family.</text>
</comment>
<keyword evidence="8" id="KW-0809">Transit peptide</keyword>
<dbReference type="AlphaFoldDB" id="A0A8C3LWL3"/>
<evidence type="ECO:0000256" key="10">
    <source>
        <dbReference type="ARBA" id="ARBA00023146"/>
    </source>
</evidence>
<dbReference type="Pfam" id="PF18972">
    <property type="entry name" value="Wheel"/>
    <property type="match status" value="1"/>
</dbReference>
<evidence type="ECO:0000256" key="3">
    <source>
        <dbReference type="ARBA" id="ARBA00012831"/>
    </source>
</evidence>
<keyword evidence="9" id="KW-0496">Mitochondrion</keyword>
<dbReference type="GO" id="GO:0006433">
    <property type="term" value="P:prolyl-tRNA aminoacylation"/>
    <property type="evidence" value="ECO:0007669"/>
    <property type="project" value="InterPro"/>
</dbReference>
<dbReference type="InterPro" id="IPR036621">
    <property type="entry name" value="Anticodon-bd_dom_sf"/>
</dbReference>
<keyword evidence="6" id="KW-0067">ATP-binding</keyword>
<evidence type="ECO:0000259" key="16">
    <source>
        <dbReference type="PROSITE" id="PS50862"/>
    </source>
</evidence>
<keyword evidence="4" id="KW-0436">Ligase</keyword>
<evidence type="ECO:0000256" key="5">
    <source>
        <dbReference type="ARBA" id="ARBA00022741"/>
    </source>
</evidence>
<dbReference type="CDD" id="cd21380">
    <property type="entry name" value="CTWD_Cns1"/>
    <property type="match status" value="1"/>
</dbReference>
<dbReference type="SUPFAM" id="SSF55681">
    <property type="entry name" value="Class II aaRS and biotin synthetases"/>
    <property type="match status" value="1"/>
</dbReference>
<evidence type="ECO:0000256" key="13">
    <source>
        <dbReference type="ARBA" id="ARBA00047671"/>
    </source>
</evidence>
<evidence type="ECO:0000256" key="12">
    <source>
        <dbReference type="ARBA" id="ARBA00029731"/>
    </source>
</evidence>
<keyword evidence="18" id="KW-1185">Reference proteome</keyword>
<keyword evidence="7" id="KW-0648">Protein biosynthesis</keyword>
<dbReference type="PANTHER" id="PTHR42753:SF10">
    <property type="entry name" value="PROLINE--TRNA LIGASE, MITOCHONDRIAL-RELATED"/>
    <property type="match status" value="1"/>
</dbReference>
<dbReference type="FunFam" id="3.30.930.10:FF:000042">
    <property type="entry name" value="probable proline--tRNA ligase, mitochondrial"/>
    <property type="match status" value="1"/>
</dbReference>
<comment type="subcellular location">
    <subcellularLocation>
        <location evidence="1">Mitochondrion matrix</location>
    </subcellularLocation>
</comment>
<keyword evidence="10" id="KW-0030">Aminoacyl-tRNA synthetase</keyword>
<evidence type="ECO:0000256" key="2">
    <source>
        <dbReference type="ARBA" id="ARBA00008226"/>
    </source>
</evidence>
<evidence type="ECO:0000313" key="18">
    <source>
        <dbReference type="Proteomes" id="UP000694543"/>
    </source>
</evidence>
<evidence type="ECO:0000256" key="7">
    <source>
        <dbReference type="ARBA" id="ARBA00022917"/>
    </source>
</evidence>
<evidence type="ECO:0000256" key="11">
    <source>
        <dbReference type="ARBA" id="ARBA00023602"/>
    </source>
</evidence>
<dbReference type="GO" id="GO:0051879">
    <property type="term" value="F:Hsp90 protein binding"/>
    <property type="evidence" value="ECO:0007669"/>
    <property type="project" value="InterPro"/>
</dbReference>
<dbReference type="GO" id="GO:0004827">
    <property type="term" value="F:proline-tRNA ligase activity"/>
    <property type="evidence" value="ECO:0007669"/>
    <property type="project" value="UniProtKB-EC"/>
</dbReference>
<keyword evidence="5" id="KW-0547">Nucleotide-binding</keyword>